<keyword evidence="3" id="KW-1185">Reference proteome</keyword>
<sequence length="291" mass="32272">MKYFITGATGHLGSALVDEMSTRIPASDIHLGIHDISKDSQFVGRGLQLGHVDYSDKNMLTAAFWGCDTVIFIPANDPDSFHAVHDLEHLIYAAKRASVSRIISVGFIADQLNNPFFRSAYFGYLPRRLAEETDFDWTIVRTGLYAYKLADDLPFVSQSGILDLPMGKDSQAPLSFITVKDVAHAITELALHPREEDNRQTYTLTQERSYTPSELAQLLSGVVGRPVEYHPAKPEQYIARLKQSAVTADHAELSASLYKAGSMGLLGEITSDYEKLTGNKPQTLEDYLATR</sequence>
<comment type="caution">
    <text evidence="2">The sequence shown here is derived from an EMBL/GenBank/DDBJ whole genome shotgun (WGS) entry which is preliminary data.</text>
</comment>
<dbReference type="InterPro" id="IPR008030">
    <property type="entry name" value="NmrA-like"/>
</dbReference>
<dbReference type="RefSeq" id="WP_094690256.1">
    <property type="nucleotide sequence ID" value="NZ_JACBYZ010000001.1"/>
</dbReference>
<dbReference type="Gene3D" id="3.90.25.10">
    <property type="entry name" value="UDP-galactose 4-epimerase, domain 1"/>
    <property type="match status" value="1"/>
</dbReference>
<gene>
    <name evidence="2" type="ORF">AEAE_1172</name>
</gene>
<evidence type="ECO:0000313" key="2">
    <source>
        <dbReference type="EMBL" id="OZG55194.1"/>
    </source>
</evidence>
<reference evidence="2 3" key="1">
    <citation type="journal article" date="2017" name="BMC Genomics">
        <title>Comparative genomic and phylogenomic analyses of the Bifidobacteriaceae family.</title>
        <authorList>
            <person name="Lugli G.A."/>
            <person name="Milani C."/>
            <person name="Turroni F."/>
            <person name="Duranti S."/>
            <person name="Mancabelli L."/>
            <person name="Mangifesta M."/>
            <person name="Ferrario C."/>
            <person name="Modesto M."/>
            <person name="Mattarelli P."/>
            <person name="Jiri K."/>
            <person name="van Sinderen D."/>
            <person name="Ventura M."/>
        </authorList>
    </citation>
    <scope>NUCLEOTIDE SEQUENCE [LARGE SCALE GENOMIC DNA]</scope>
    <source>
        <strain evidence="2 3">LMG 21773</strain>
    </source>
</reference>
<dbReference type="PANTHER" id="PTHR47129">
    <property type="entry name" value="QUINONE OXIDOREDUCTASE 2"/>
    <property type="match status" value="1"/>
</dbReference>
<organism evidence="2 3">
    <name type="scientific">Aeriscardovia aeriphila</name>
    <dbReference type="NCBI Taxonomy" id="218139"/>
    <lineage>
        <taxon>Bacteria</taxon>
        <taxon>Bacillati</taxon>
        <taxon>Actinomycetota</taxon>
        <taxon>Actinomycetes</taxon>
        <taxon>Bifidobacteriales</taxon>
        <taxon>Bifidobacteriaceae</taxon>
        <taxon>Aeriscardovia</taxon>
    </lineage>
</organism>
<dbReference type="Pfam" id="PF05368">
    <property type="entry name" value="NmrA"/>
    <property type="match status" value="1"/>
</dbReference>
<accession>A0A261F7X8</accession>
<dbReference type="InterPro" id="IPR052718">
    <property type="entry name" value="NmrA-type_oxidoreductase"/>
</dbReference>
<dbReference type="AlphaFoldDB" id="A0A261F7X8"/>
<dbReference type="EMBL" id="MWWU01000004">
    <property type="protein sequence ID" value="OZG55194.1"/>
    <property type="molecule type" value="Genomic_DNA"/>
</dbReference>
<dbReference type="InterPro" id="IPR036291">
    <property type="entry name" value="NAD(P)-bd_dom_sf"/>
</dbReference>
<dbReference type="OrthoDB" id="5510591at2"/>
<name>A0A261F7X8_9BIFI</name>
<evidence type="ECO:0000313" key="3">
    <source>
        <dbReference type="Proteomes" id="UP000228976"/>
    </source>
</evidence>
<proteinExistence type="predicted"/>
<dbReference type="Proteomes" id="UP000228976">
    <property type="component" value="Unassembled WGS sequence"/>
</dbReference>
<dbReference type="SUPFAM" id="SSF51735">
    <property type="entry name" value="NAD(P)-binding Rossmann-fold domains"/>
    <property type="match status" value="1"/>
</dbReference>
<evidence type="ECO:0000259" key="1">
    <source>
        <dbReference type="Pfam" id="PF05368"/>
    </source>
</evidence>
<feature type="domain" description="NmrA-like" evidence="1">
    <location>
        <begin position="5"/>
        <end position="288"/>
    </location>
</feature>
<dbReference type="Gene3D" id="3.40.50.720">
    <property type="entry name" value="NAD(P)-binding Rossmann-like Domain"/>
    <property type="match status" value="1"/>
</dbReference>
<dbReference type="PANTHER" id="PTHR47129:SF1">
    <property type="entry name" value="NMRA-LIKE DOMAIN-CONTAINING PROTEIN"/>
    <property type="match status" value="1"/>
</dbReference>
<protein>
    <submittedName>
        <fullName evidence="2">Oxidoreductase</fullName>
    </submittedName>
</protein>